<keyword evidence="2" id="KW-1185">Reference proteome</keyword>
<gene>
    <name evidence="1" type="ORF">MAR_033876</name>
</gene>
<dbReference type="InterPro" id="IPR008983">
    <property type="entry name" value="Tumour_necrosis_fac-like_dom"/>
</dbReference>
<evidence type="ECO:0000313" key="2">
    <source>
        <dbReference type="Proteomes" id="UP001164746"/>
    </source>
</evidence>
<sequence>MMSESMHQAPVAFFAYLSYDFTTSFSQQTLVFDNVVTDMGGGLQPGNRRVYRPGRRIIRILNFCHGSPFHVDDRRSI</sequence>
<organism evidence="1 2">
    <name type="scientific">Mya arenaria</name>
    <name type="common">Soft-shell clam</name>
    <dbReference type="NCBI Taxonomy" id="6604"/>
    <lineage>
        <taxon>Eukaryota</taxon>
        <taxon>Metazoa</taxon>
        <taxon>Spiralia</taxon>
        <taxon>Lophotrochozoa</taxon>
        <taxon>Mollusca</taxon>
        <taxon>Bivalvia</taxon>
        <taxon>Autobranchia</taxon>
        <taxon>Heteroconchia</taxon>
        <taxon>Euheterodonta</taxon>
        <taxon>Imparidentia</taxon>
        <taxon>Neoheterodontei</taxon>
        <taxon>Myida</taxon>
        <taxon>Myoidea</taxon>
        <taxon>Myidae</taxon>
        <taxon>Mya</taxon>
    </lineage>
</organism>
<reference evidence="1" key="1">
    <citation type="submission" date="2022-11" db="EMBL/GenBank/DDBJ databases">
        <title>Centuries of genome instability and evolution in soft-shell clam transmissible cancer (bioRxiv).</title>
        <authorList>
            <person name="Hart S.F.M."/>
            <person name="Yonemitsu M.A."/>
            <person name="Giersch R.M."/>
            <person name="Beal B.F."/>
            <person name="Arriagada G."/>
            <person name="Davis B.W."/>
            <person name="Ostrander E.A."/>
            <person name="Goff S.P."/>
            <person name="Metzger M.J."/>
        </authorList>
    </citation>
    <scope>NUCLEOTIDE SEQUENCE</scope>
    <source>
        <strain evidence="1">MELC-2E11</strain>
        <tissue evidence="1">Siphon/mantle</tissue>
    </source>
</reference>
<dbReference type="EMBL" id="CP111028">
    <property type="protein sequence ID" value="WAR31334.1"/>
    <property type="molecule type" value="Genomic_DNA"/>
</dbReference>
<dbReference type="Proteomes" id="UP001164746">
    <property type="component" value="Chromosome 17"/>
</dbReference>
<evidence type="ECO:0000313" key="1">
    <source>
        <dbReference type="EMBL" id="WAR31334.1"/>
    </source>
</evidence>
<dbReference type="Gene3D" id="2.60.120.40">
    <property type="match status" value="1"/>
</dbReference>
<proteinExistence type="predicted"/>
<accession>A0ABY7GCR2</accession>
<protein>
    <submittedName>
        <fullName evidence="1">Uncharacterized protein</fullName>
    </submittedName>
</protein>
<name>A0ABY7GCR2_MYAAR</name>